<dbReference type="NCBIfam" id="TIGR02142">
    <property type="entry name" value="modC_ABC"/>
    <property type="match status" value="1"/>
</dbReference>
<feature type="domain" description="ABC transporter" evidence="11">
    <location>
        <begin position="2"/>
        <end position="235"/>
    </location>
</feature>
<dbReference type="GO" id="GO:0016887">
    <property type="term" value="F:ATP hydrolysis activity"/>
    <property type="evidence" value="ECO:0007669"/>
    <property type="project" value="InterPro"/>
</dbReference>
<dbReference type="GO" id="GO:0140359">
    <property type="term" value="F:ABC-type transporter activity"/>
    <property type="evidence" value="ECO:0007669"/>
    <property type="project" value="InterPro"/>
</dbReference>
<dbReference type="InterPro" id="IPR011868">
    <property type="entry name" value="ModC_ABC_ATP-bd"/>
</dbReference>
<keyword evidence="5" id="KW-0997">Cell inner membrane</keyword>
<evidence type="ECO:0000256" key="3">
    <source>
        <dbReference type="ARBA" id="ARBA00022475"/>
    </source>
</evidence>
<sequence length="361" mass="38695">MSEPEDLEVALAGRVGEFRLDVAFRAPMRGVTALFGASGSGKTTVLRAIAGLARLGGRVRVGDAVWQDDAAGVFRRTHRRALGYVFQEPSLFPHLSVRGNLAYGLKRSGSQPSDLDATAELLGLGSMLERSPANLSGGERQRVAIGRALLSRPSLLLMDEPLAALDRASKAEILPYLERLHRERAIPVLYVSHDVSEVARLANDVVVLSAGKVAARGGVEVFEQVSPSGDRAEAGAVVTARVVGEDRDFRMTRLDLAGQVLSIPFAGLTPGQEIRLRIRARDVSVATRRPEAISVRNVLEAVIVSIEEEPDTPFADLHLEAGSARLRAQVTREAVAALALRPGQPVYALLKSVSFASDTFG</sequence>
<dbReference type="PANTHER" id="PTHR43514:SF10">
    <property type="entry name" value="MOLYBDENUM IMPORT ATP-BINDING PROTEIN MODC 2"/>
    <property type="match status" value="1"/>
</dbReference>
<dbReference type="InterPro" id="IPR004606">
    <property type="entry name" value="Mop_domain"/>
</dbReference>
<evidence type="ECO:0000313" key="13">
    <source>
        <dbReference type="EMBL" id="MDQ0313681.1"/>
    </source>
</evidence>
<dbReference type="AlphaFoldDB" id="A0AAE3VKE2"/>
<accession>A0AAE3VKE2</accession>
<gene>
    <name evidence="13" type="ORF">J2S73_000118</name>
</gene>
<dbReference type="PROSITE" id="PS00211">
    <property type="entry name" value="ABC_TRANSPORTER_1"/>
    <property type="match status" value="1"/>
</dbReference>
<dbReference type="GO" id="GO:0005524">
    <property type="term" value="F:ATP binding"/>
    <property type="evidence" value="ECO:0007669"/>
    <property type="project" value="UniProtKB-KW"/>
</dbReference>
<evidence type="ECO:0000256" key="7">
    <source>
        <dbReference type="ARBA" id="ARBA00022840"/>
    </source>
</evidence>
<dbReference type="Proteomes" id="UP001229244">
    <property type="component" value="Unassembled WGS sequence"/>
</dbReference>
<keyword evidence="3" id="KW-1003">Cell membrane</keyword>
<keyword evidence="8" id="KW-1278">Translocase</keyword>
<dbReference type="SUPFAM" id="SSF50331">
    <property type="entry name" value="MOP-like"/>
    <property type="match status" value="1"/>
</dbReference>
<organism evidence="13 14">
    <name type="scientific">Amorphus orientalis</name>
    <dbReference type="NCBI Taxonomy" id="649198"/>
    <lineage>
        <taxon>Bacteria</taxon>
        <taxon>Pseudomonadati</taxon>
        <taxon>Pseudomonadota</taxon>
        <taxon>Alphaproteobacteria</taxon>
        <taxon>Hyphomicrobiales</taxon>
        <taxon>Amorphaceae</taxon>
        <taxon>Amorphus</taxon>
    </lineage>
</organism>
<dbReference type="SMART" id="SM00382">
    <property type="entry name" value="AAA"/>
    <property type="match status" value="1"/>
</dbReference>
<evidence type="ECO:0000256" key="5">
    <source>
        <dbReference type="ARBA" id="ARBA00022519"/>
    </source>
</evidence>
<dbReference type="EMBL" id="JAUSUL010000001">
    <property type="protein sequence ID" value="MDQ0313681.1"/>
    <property type="molecule type" value="Genomic_DNA"/>
</dbReference>
<evidence type="ECO:0000256" key="8">
    <source>
        <dbReference type="ARBA" id="ARBA00022967"/>
    </source>
</evidence>
<dbReference type="PROSITE" id="PS50893">
    <property type="entry name" value="ABC_TRANSPORTER_2"/>
    <property type="match status" value="1"/>
</dbReference>
<dbReference type="PROSITE" id="PS51866">
    <property type="entry name" value="MOP"/>
    <property type="match status" value="1"/>
</dbReference>
<evidence type="ECO:0000256" key="6">
    <source>
        <dbReference type="ARBA" id="ARBA00022741"/>
    </source>
</evidence>
<evidence type="ECO:0000256" key="2">
    <source>
        <dbReference type="ARBA" id="ARBA00022448"/>
    </source>
</evidence>
<dbReference type="InterPro" id="IPR005116">
    <property type="entry name" value="Transp-assoc_OB_typ1"/>
</dbReference>
<keyword evidence="7 13" id="KW-0067">ATP-binding</keyword>
<dbReference type="GO" id="GO:0016020">
    <property type="term" value="C:membrane"/>
    <property type="evidence" value="ECO:0007669"/>
    <property type="project" value="InterPro"/>
</dbReference>
<dbReference type="Gene3D" id="2.40.50.100">
    <property type="match status" value="1"/>
</dbReference>
<keyword evidence="2" id="KW-0813">Transport</keyword>
<dbReference type="GO" id="GO:0015098">
    <property type="term" value="F:molybdate ion transmembrane transporter activity"/>
    <property type="evidence" value="ECO:0007669"/>
    <property type="project" value="InterPro"/>
</dbReference>
<evidence type="ECO:0000256" key="1">
    <source>
        <dbReference type="ARBA" id="ARBA00005417"/>
    </source>
</evidence>
<dbReference type="InterPro" id="IPR008995">
    <property type="entry name" value="Mo/tungstate-bd_C_term_dom"/>
</dbReference>
<dbReference type="InterPro" id="IPR027417">
    <property type="entry name" value="P-loop_NTPase"/>
</dbReference>
<dbReference type="InterPro" id="IPR050334">
    <property type="entry name" value="Molybdenum_import_ModC"/>
</dbReference>
<keyword evidence="9" id="KW-0472">Membrane</keyword>
<dbReference type="InterPro" id="IPR003593">
    <property type="entry name" value="AAA+_ATPase"/>
</dbReference>
<evidence type="ECO:0000256" key="4">
    <source>
        <dbReference type="ARBA" id="ARBA00022505"/>
    </source>
</evidence>
<keyword evidence="14" id="KW-1185">Reference proteome</keyword>
<comment type="similarity">
    <text evidence="1">Belongs to the ABC transporter superfamily.</text>
</comment>
<dbReference type="PANTHER" id="PTHR43514">
    <property type="entry name" value="ABC TRANSPORTER I FAMILY MEMBER 10"/>
    <property type="match status" value="1"/>
</dbReference>
<keyword evidence="4 10" id="KW-0500">Molybdenum</keyword>
<name>A0AAE3VKE2_9HYPH</name>
<evidence type="ECO:0000259" key="12">
    <source>
        <dbReference type="PROSITE" id="PS51866"/>
    </source>
</evidence>
<feature type="domain" description="Mop" evidence="12">
    <location>
        <begin position="292"/>
        <end position="359"/>
    </location>
</feature>
<dbReference type="Pfam" id="PF03459">
    <property type="entry name" value="TOBE"/>
    <property type="match status" value="1"/>
</dbReference>
<comment type="caution">
    <text evidence="13">The sequence shown here is derived from an EMBL/GenBank/DDBJ whole genome shotgun (WGS) entry which is preliminary data.</text>
</comment>
<proteinExistence type="inferred from homology"/>
<dbReference type="Pfam" id="PF00005">
    <property type="entry name" value="ABC_tran"/>
    <property type="match status" value="1"/>
</dbReference>
<evidence type="ECO:0000259" key="11">
    <source>
        <dbReference type="PROSITE" id="PS50893"/>
    </source>
</evidence>
<reference evidence="13" key="1">
    <citation type="submission" date="2023-07" db="EMBL/GenBank/DDBJ databases">
        <title>Genomic Encyclopedia of Type Strains, Phase IV (KMG-IV): sequencing the most valuable type-strain genomes for metagenomic binning, comparative biology and taxonomic classification.</title>
        <authorList>
            <person name="Goeker M."/>
        </authorList>
    </citation>
    <scope>NUCLEOTIDE SEQUENCE</scope>
    <source>
        <strain evidence="13">DSM 21202</strain>
    </source>
</reference>
<dbReference type="Gene3D" id="3.40.50.300">
    <property type="entry name" value="P-loop containing nucleotide triphosphate hydrolases"/>
    <property type="match status" value="1"/>
</dbReference>
<dbReference type="InterPro" id="IPR017871">
    <property type="entry name" value="ABC_transporter-like_CS"/>
</dbReference>
<keyword evidence="6" id="KW-0547">Nucleotide-binding</keyword>
<evidence type="ECO:0000256" key="10">
    <source>
        <dbReference type="PROSITE-ProRule" id="PRU01213"/>
    </source>
</evidence>
<dbReference type="SUPFAM" id="SSF52540">
    <property type="entry name" value="P-loop containing nucleoside triphosphate hydrolases"/>
    <property type="match status" value="1"/>
</dbReference>
<dbReference type="InterPro" id="IPR003439">
    <property type="entry name" value="ABC_transporter-like_ATP-bd"/>
</dbReference>
<evidence type="ECO:0000313" key="14">
    <source>
        <dbReference type="Proteomes" id="UP001229244"/>
    </source>
</evidence>
<dbReference type="RefSeq" id="WP_306883481.1">
    <property type="nucleotide sequence ID" value="NZ_JAUSUL010000001.1"/>
</dbReference>
<evidence type="ECO:0000256" key="9">
    <source>
        <dbReference type="ARBA" id="ARBA00023136"/>
    </source>
</evidence>
<protein>
    <submittedName>
        <fullName evidence="13">Molybdate transport system ATP-binding protein</fullName>
    </submittedName>
</protein>